<keyword evidence="8" id="KW-1133">Transmembrane helix</keyword>
<name>A0A3Q1IRB4_ANATE</name>
<evidence type="ECO:0000256" key="9">
    <source>
        <dbReference type="SAM" id="SignalP"/>
    </source>
</evidence>
<comment type="similarity">
    <text evidence="4">Belongs to the CDIP1/LITAF family.</text>
</comment>
<accession>A0A3Q1IRB4</accession>
<dbReference type="GO" id="GO:0098574">
    <property type="term" value="C:cytoplasmic side of lysosomal membrane"/>
    <property type="evidence" value="ECO:0007669"/>
    <property type="project" value="TreeGrafter"/>
</dbReference>
<dbReference type="GO" id="GO:0098560">
    <property type="term" value="C:cytoplasmic side of late endosome membrane"/>
    <property type="evidence" value="ECO:0007669"/>
    <property type="project" value="TreeGrafter"/>
</dbReference>
<evidence type="ECO:0000256" key="4">
    <source>
        <dbReference type="ARBA" id="ARBA00005975"/>
    </source>
</evidence>
<dbReference type="GeneTree" id="ENSGT00940000155366"/>
<dbReference type="InterPro" id="IPR037519">
    <property type="entry name" value="LITAF_fam"/>
</dbReference>
<feature type="transmembrane region" description="Helical" evidence="8">
    <location>
        <begin position="54"/>
        <end position="77"/>
    </location>
</feature>
<keyword evidence="7 8" id="KW-0472">Membrane</keyword>
<dbReference type="InterPro" id="IPR006629">
    <property type="entry name" value="LITAF"/>
</dbReference>
<keyword evidence="5" id="KW-0479">Metal-binding</keyword>
<evidence type="ECO:0000256" key="8">
    <source>
        <dbReference type="SAM" id="Phobius"/>
    </source>
</evidence>
<sequence length="102" mass="11049">MNIAAHLFVFILTLVLFIIISVVTAGPLGDGPVQVACPTCRQIVLTKVDYTSGLLTYLFCGGLFFCGFVLGCCLIPFCVDRLKDATHTCPTCKTVLGVYKRL</sequence>
<evidence type="ECO:0000256" key="5">
    <source>
        <dbReference type="ARBA" id="ARBA00022723"/>
    </source>
</evidence>
<keyword evidence="6" id="KW-0862">Zinc</keyword>
<dbReference type="AlphaFoldDB" id="A0A3Q1IRB4"/>
<organism evidence="11 12">
    <name type="scientific">Anabas testudineus</name>
    <name type="common">Climbing perch</name>
    <name type="synonym">Anthias testudineus</name>
    <dbReference type="NCBI Taxonomy" id="64144"/>
    <lineage>
        <taxon>Eukaryota</taxon>
        <taxon>Metazoa</taxon>
        <taxon>Chordata</taxon>
        <taxon>Craniata</taxon>
        <taxon>Vertebrata</taxon>
        <taxon>Euteleostomi</taxon>
        <taxon>Actinopterygii</taxon>
        <taxon>Neopterygii</taxon>
        <taxon>Teleostei</taxon>
        <taxon>Neoteleostei</taxon>
        <taxon>Acanthomorphata</taxon>
        <taxon>Anabantaria</taxon>
        <taxon>Anabantiformes</taxon>
        <taxon>Anabantoidei</taxon>
        <taxon>Anabantidae</taxon>
        <taxon>Anabas</taxon>
    </lineage>
</organism>
<dbReference type="InParanoid" id="A0A3Q1IRB4"/>
<keyword evidence="12" id="KW-1185">Reference proteome</keyword>
<comment type="subcellular location">
    <subcellularLocation>
        <location evidence="1">Endosome membrane</location>
        <topology evidence="1">Peripheral membrane protein</topology>
        <orientation evidence="1">Cytoplasmic side</orientation>
    </subcellularLocation>
    <subcellularLocation>
        <location evidence="2">Late endosome membrane</location>
    </subcellularLocation>
    <subcellularLocation>
        <location evidence="3">Lysosome membrane</location>
        <topology evidence="3">Peripheral membrane protein</topology>
        <orientation evidence="3">Cytoplasmic side</orientation>
    </subcellularLocation>
</comment>
<feature type="signal peptide" evidence="9">
    <location>
        <begin position="1"/>
        <end position="25"/>
    </location>
</feature>
<evidence type="ECO:0000256" key="1">
    <source>
        <dbReference type="ARBA" id="ARBA00004125"/>
    </source>
</evidence>
<keyword evidence="9" id="KW-0732">Signal</keyword>
<evidence type="ECO:0000256" key="7">
    <source>
        <dbReference type="ARBA" id="ARBA00023136"/>
    </source>
</evidence>
<evidence type="ECO:0000313" key="11">
    <source>
        <dbReference type="Ensembl" id="ENSATEP00000006411.2"/>
    </source>
</evidence>
<dbReference type="STRING" id="64144.ENSATEP00000006411"/>
<feature type="chain" id="PRO_5030080033" description="LITAF domain-containing protein" evidence="9">
    <location>
        <begin position="26"/>
        <end position="102"/>
    </location>
</feature>
<dbReference type="GO" id="GO:0005634">
    <property type="term" value="C:nucleus"/>
    <property type="evidence" value="ECO:0007669"/>
    <property type="project" value="TreeGrafter"/>
</dbReference>
<dbReference type="GO" id="GO:0008270">
    <property type="term" value="F:zinc ion binding"/>
    <property type="evidence" value="ECO:0007669"/>
    <property type="project" value="TreeGrafter"/>
</dbReference>
<keyword evidence="8" id="KW-0812">Transmembrane</keyword>
<reference evidence="11" key="3">
    <citation type="submission" date="2025-09" db="UniProtKB">
        <authorList>
            <consortium name="Ensembl"/>
        </authorList>
    </citation>
    <scope>IDENTIFICATION</scope>
</reference>
<reference evidence="11" key="1">
    <citation type="submission" date="2021-04" db="EMBL/GenBank/DDBJ databases">
        <authorList>
            <consortium name="Wellcome Sanger Institute Data Sharing"/>
        </authorList>
    </citation>
    <scope>NUCLEOTIDE SEQUENCE [LARGE SCALE GENOMIC DNA]</scope>
</reference>
<feature type="domain" description="LITAF" evidence="10">
    <location>
        <begin position="17"/>
        <end position="101"/>
    </location>
</feature>
<evidence type="ECO:0000256" key="6">
    <source>
        <dbReference type="ARBA" id="ARBA00022833"/>
    </source>
</evidence>
<dbReference type="PROSITE" id="PS51837">
    <property type="entry name" value="LITAF"/>
    <property type="match status" value="1"/>
</dbReference>
<proteinExistence type="inferred from homology"/>
<dbReference type="Pfam" id="PF10601">
    <property type="entry name" value="zf-LITAF-like"/>
    <property type="match status" value="1"/>
</dbReference>
<evidence type="ECO:0000256" key="2">
    <source>
        <dbReference type="ARBA" id="ARBA00004414"/>
    </source>
</evidence>
<dbReference type="Ensembl" id="ENSATET00000006516.3">
    <property type="protein sequence ID" value="ENSATEP00000006411.2"/>
    <property type="gene ID" value="ENSATEG00000004506.3"/>
</dbReference>
<dbReference type="OrthoDB" id="4713066at2759"/>
<dbReference type="SMART" id="SM00714">
    <property type="entry name" value="LITAF"/>
    <property type="match status" value="1"/>
</dbReference>
<evidence type="ECO:0000259" key="10">
    <source>
        <dbReference type="PROSITE" id="PS51837"/>
    </source>
</evidence>
<evidence type="ECO:0000256" key="3">
    <source>
        <dbReference type="ARBA" id="ARBA00004630"/>
    </source>
</evidence>
<reference evidence="11" key="2">
    <citation type="submission" date="2025-08" db="UniProtKB">
        <authorList>
            <consortium name="Ensembl"/>
        </authorList>
    </citation>
    <scope>IDENTIFICATION</scope>
</reference>
<evidence type="ECO:0000313" key="12">
    <source>
        <dbReference type="Proteomes" id="UP000265040"/>
    </source>
</evidence>
<dbReference type="PANTHER" id="PTHR23292:SF47">
    <property type="entry name" value="LITAF DOMAIN-CONTAINING PROTEIN"/>
    <property type="match status" value="1"/>
</dbReference>
<dbReference type="Proteomes" id="UP000265040">
    <property type="component" value="Chromosome 1"/>
</dbReference>
<dbReference type="PANTHER" id="PTHR23292">
    <property type="entry name" value="LIPOPOLYSACCHARIDE-INDUCED TUMOR NECROSIS FACTOR-ALPHA FACTOR"/>
    <property type="match status" value="1"/>
</dbReference>
<protein>
    <recommendedName>
        <fullName evidence="10">LITAF domain-containing protein</fullName>
    </recommendedName>
</protein>